<feature type="region of interest" description="Disordered" evidence="1">
    <location>
        <begin position="65"/>
        <end position="153"/>
    </location>
</feature>
<name>A0A5E5BKL5_9BURK</name>
<feature type="compositionally biased region" description="Basic and acidic residues" evidence="1">
    <location>
        <begin position="98"/>
        <end position="107"/>
    </location>
</feature>
<feature type="compositionally biased region" description="Basic and acidic residues" evidence="1">
    <location>
        <begin position="76"/>
        <end position="87"/>
    </location>
</feature>
<dbReference type="Proteomes" id="UP000335538">
    <property type="component" value="Unassembled WGS sequence"/>
</dbReference>
<protein>
    <submittedName>
        <fullName evidence="2">Uncharacterized protein</fullName>
    </submittedName>
</protein>
<evidence type="ECO:0000313" key="3">
    <source>
        <dbReference type="Proteomes" id="UP000335538"/>
    </source>
</evidence>
<feature type="compositionally biased region" description="Pro residues" evidence="1">
    <location>
        <begin position="117"/>
        <end position="127"/>
    </location>
</feature>
<reference evidence="2 3" key="1">
    <citation type="submission" date="2019-08" db="EMBL/GenBank/DDBJ databases">
        <authorList>
            <person name="Peeters C."/>
        </authorList>
    </citation>
    <scope>NUCLEOTIDE SEQUENCE [LARGE SCALE GENOMIC DNA]</scope>
    <source>
        <strain evidence="2 3">LMG 31121</strain>
    </source>
</reference>
<gene>
    <name evidence="2" type="ORF">PSP31121_05309</name>
</gene>
<dbReference type="AlphaFoldDB" id="A0A5E5BKL5"/>
<proteinExistence type="predicted"/>
<organism evidence="2 3">
    <name type="scientific">Pandoraea sputorum</name>
    <dbReference type="NCBI Taxonomy" id="93222"/>
    <lineage>
        <taxon>Bacteria</taxon>
        <taxon>Pseudomonadati</taxon>
        <taxon>Pseudomonadota</taxon>
        <taxon>Betaproteobacteria</taxon>
        <taxon>Burkholderiales</taxon>
        <taxon>Burkholderiaceae</taxon>
        <taxon>Pandoraea</taxon>
    </lineage>
</organism>
<dbReference type="EMBL" id="CABPSR010000029">
    <property type="protein sequence ID" value="VVE85575.1"/>
    <property type="molecule type" value="Genomic_DNA"/>
</dbReference>
<evidence type="ECO:0000313" key="2">
    <source>
        <dbReference type="EMBL" id="VVE85575.1"/>
    </source>
</evidence>
<sequence length="230" mass="24707">MAALSAQRCVVSGCGVEREPRRRRRCGAGNNARDAAMRAASAHTQRAKASGRTARFCTTDVTITVLPQTGQPPRCSRGEIPRDEPPAKKSSLYPQNGRNRERRDREGFAGGASCPPIRAPGPAPSPNGPAAFVSKSRIARPRSRSPVLGGPPRTRWLAPLRVTLSAVTTVNQSNTGLFSLLRFRHPSTSALESNCSNDTQSAPIHEKRGRADGEAAVSRKVGQMRCNFSV</sequence>
<evidence type="ECO:0000256" key="1">
    <source>
        <dbReference type="SAM" id="MobiDB-lite"/>
    </source>
</evidence>
<accession>A0A5E5BKL5</accession>